<keyword evidence="2" id="KW-1185">Reference proteome</keyword>
<reference evidence="1" key="1">
    <citation type="submission" date="2020-08" db="EMBL/GenBank/DDBJ databases">
        <title>Multicomponent nature underlies the extraordinary mechanical properties of spider dragline silk.</title>
        <authorList>
            <person name="Kono N."/>
            <person name="Nakamura H."/>
            <person name="Mori M."/>
            <person name="Yoshida Y."/>
            <person name="Ohtoshi R."/>
            <person name="Malay A.D."/>
            <person name="Moran D.A.P."/>
            <person name="Tomita M."/>
            <person name="Numata K."/>
            <person name="Arakawa K."/>
        </authorList>
    </citation>
    <scope>NUCLEOTIDE SEQUENCE</scope>
</reference>
<evidence type="ECO:0000313" key="1">
    <source>
        <dbReference type="EMBL" id="GFY02418.1"/>
    </source>
</evidence>
<name>A0A8X6S8H7_TRICX</name>
<dbReference type="Proteomes" id="UP000887159">
    <property type="component" value="Unassembled WGS sequence"/>
</dbReference>
<gene>
    <name evidence="1" type="ORF">TNCV_3502991</name>
</gene>
<organism evidence="1 2">
    <name type="scientific">Trichonephila clavipes</name>
    <name type="common">Golden silk orbweaver</name>
    <name type="synonym">Nephila clavipes</name>
    <dbReference type="NCBI Taxonomy" id="2585209"/>
    <lineage>
        <taxon>Eukaryota</taxon>
        <taxon>Metazoa</taxon>
        <taxon>Ecdysozoa</taxon>
        <taxon>Arthropoda</taxon>
        <taxon>Chelicerata</taxon>
        <taxon>Arachnida</taxon>
        <taxon>Araneae</taxon>
        <taxon>Araneomorphae</taxon>
        <taxon>Entelegynae</taxon>
        <taxon>Araneoidea</taxon>
        <taxon>Nephilidae</taxon>
        <taxon>Trichonephila</taxon>
    </lineage>
</organism>
<protein>
    <submittedName>
        <fullName evidence="1">Uncharacterized protein</fullName>
    </submittedName>
</protein>
<comment type="caution">
    <text evidence="1">The sequence shown here is derived from an EMBL/GenBank/DDBJ whole genome shotgun (WGS) entry which is preliminary data.</text>
</comment>
<accession>A0A8X6S8H7</accession>
<sequence length="120" mass="13609">MWYSCCCRVLFEGKLTEPETGWISRYTCVVGRSLSTIQVRERFHSVPLQFRERTPWMWSGASHLSSISTHLVRGLVAHRHLRVPPAGKALFIYKHPCLLRDSNPGPTTQQSASLTTILDG</sequence>
<dbReference type="EMBL" id="BMAU01021233">
    <property type="protein sequence ID" value="GFY02418.1"/>
    <property type="molecule type" value="Genomic_DNA"/>
</dbReference>
<dbReference type="AlphaFoldDB" id="A0A8X6S8H7"/>
<evidence type="ECO:0000313" key="2">
    <source>
        <dbReference type="Proteomes" id="UP000887159"/>
    </source>
</evidence>
<proteinExistence type="predicted"/>